<reference evidence="2" key="1">
    <citation type="journal article" date="2019" name="Int. J. Syst. Evol. Microbiol.">
        <title>The Global Catalogue of Microorganisms (GCM) 10K type strain sequencing project: providing services to taxonomists for standard genome sequencing and annotation.</title>
        <authorList>
            <consortium name="The Broad Institute Genomics Platform"/>
            <consortium name="The Broad Institute Genome Sequencing Center for Infectious Disease"/>
            <person name="Wu L."/>
            <person name="Ma J."/>
        </authorList>
    </citation>
    <scope>NUCLEOTIDE SEQUENCE [LARGE SCALE GENOMIC DNA]</scope>
    <source>
        <strain evidence="2">CGMCC 4.7246</strain>
    </source>
</reference>
<protein>
    <submittedName>
        <fullName evidence="1">Uncharacterized protein</fullName>
    </submittedName>
</protein>
<accession>A0ABW1PBT2</accession>
<organism evidence="1 2">
    <name type="scientific">Saccharothrix lopnurensis</name>
    <dbReference type="NCBI Taxonomy" id="1670621"/>
    <lineage>
        <taxon>Bacteria</taxon>
        <taxon>Bacillati</taxon>
        <taxon>Actinomycetota</taxon>
        <taxon>Actinomycetes</taxon>
        <taxon>Pseudonocardiales</taxon>
        <taxon>Pseudonocardiaceae</taxon>
        <taxon>Saccharothrix</taxon>
    </lineage>
</organism>
<dbReference type="Proteomes" id="UP001596220">
    <property type="component" value="Unassembled WGS sequence"/>
</dbReference>
<dbReference type="RefSeq" id="WP_380639495.1">
    <property type="nucleotide sequence ID" value="NZ_JBHSQO010000034.1"/>
</dbReference>
<comment type="caution">
    <text evidence="1">The sequence shown here is derived from an EMBL/GenBank/DDBJ whole genome shotgun (WGS) entry which is preliminary data.</text>
</comment>
<evidence type="ECO:0000313" key="1">
    <source>
        <dbReference type="EMBL" id="MFC6092865.1"/>
    </source>
</evidence>
<gene>
    <name evidence="1" type="ORF">ACFP3R_26635</name>
</gene>
<keyword evidence="2" id="KW-1185">Reference proteome</keyword>
<name>A0ABW1PBT2_9PSEU</name>
<sequence>MPGFGSASTISPAARDGVGYVAAPARGGAPIAGIAFDLPAGGRVEAAWPAPTAGPLRFTAIVEPVS</sequence>
<dbReference type="EMBL" id="JBHSQO010000034">
    <property type="protein sequence ID" value="MFC6092865.1"/>
    <property type="molecule type" value="Genomic_DNA"/>
</dbReference>
<evidence type="ECO:0000313" key="2">
    <source>
        <dbReference type="Proteomes" id="UP001596220"/>
    </source>
</evidence>
<proteinExistence type="predicted"/>